<reference evidence="2" key="1">
    <citation type="journal article" date="2019" name="Int. J. Syst. Evol. Microbiol.">
        <title>The Global Catalogue of Microorganisms (GCM) 10K type strain sequencing project: providing services to taxonomists for standard genome sequencing and annotation.</title>
        <authorList>
            <consortium name="The Broad Institute Genomics Platform"/>
            <consortium name="The Broad Institute Genome Sequencing Center for Infectious Disease"/>
            <person name="Wu L."/>
            <person name="Ma J."/>
        </authorList>
    </citation>
    <scope>NUCLEOTIDE SEQUENCE [LARGE SCALE GENOMIC DNA]</scope>
    <source>
        <strain evidence="2">CGMCC 4.7144</strain>
    </source>
</reference>
<dbReference type="Proteomes" id="UP001596226">
    <property type="component" value="Unassembled WGS sequence"/>
</dbReference>
<accession>A0ABW1H0V1</accession>
<evidence type="ECO:0000313" key="2">
    <source>
        <dbReference type="Proteomes" id="UP001596226"/>
    </source>
</evidence>
<keyword evidence="2" id="KW-1185">Reference proteome</keyword>
<sequence length="91" mass="10210">MARGHLGRRPDWRCARCADPWPCPTFRALTPAPGAGAGRLLPSLVLVLRQAIPDLRGRPEGPRPPEIVQRFLWLLNLNAEEARATALRLRR</sequence>
<proteinExistence type="predicted"/>
<protein>
    <recommendedName>
        <fullName evidence="3">Flavin reductase</fullName>
    </recommendedName>
</protein>
<gene>
    <name evidence="1" type="ORF">ACFQGL_05410</name>
</gene>
<organism evidence="1 2">
    <name type="scientific">Micromonospora vulcania</name>
    <dbReference type="NCBI Taxonomy" id="1441873"/>
    <lineage>
        <taxon>Bacteria</taxon>
        <taxon>Bacillati</taxon>
        <taxon>Actinomycetota</taxon>
        <taxon>Actinomycetes</taxon>
        <taxon>Micromonosporales</taxon>
        <taxon>Micromonosporaceae</taxon>
        <taxon>Micromonospora</taxon>
    </lineage>
</organism>
<name>A0ABW1H0V1_9ACTN</name>
<comment type="caution">
    <text evidence="1">The sequence shown here is derived from an EMBL/GenBank/DDBJ whole genome shotgun (WGS) entry which is preliminary data.</text>
</comment>
<evidence type="ECO:0008006" key="3">
    <source>
        <dbReference type="Google" id="ProtNLM"/>
    </source>
</evidence>
<evidence type="ECO:0000313" key="1">
    <source>
        <dbReference type="EMBL" id="MFC5922778.1"/>
    </source>
</evidence>
<dbReference type="EMBL" id="JBHSQS010000003">
    <property type="protein sequence ID" value="MFC5922778.1"/>
    <property type="molecule type" value="Genomic_DNA"/>
</dbReference>